<evidence type="ECO:0000313" key="2">
    <source>
        <dbReference type="Proteomes" id="UP000031967"/>
    </source>
</evidence>
<gene>
    <name evidence="1" type="ORF">SD70_02495</name>
</gene>
<organism evidence="1 2">
    <name type="scientific">Gordoniibacillus kamchatkensis</name>
    <dbReference type="NCBI Taxonomy" id="1590651"/>
    <lineage>
        <taxon>Bacteria</taxon>
        <taxon>Bacillati</taxon>
        <taxon>Bacillota</taxon>
        <taxon>Bacilli</taxon>
        <taxon>Bacillales</taxon>
        <taxon>Paenibacillaceae</taxon>
        <taxon>Gordoniibacillus</taxon>
    </lineage>
</organism>
<name>A0ABR5ANX1_9BACL</name>
<evidence type="ECO:0000313" key="1">
    <source>
        <dbReference type="EMBL" id="KIL42072.1"/>
    </source>
</evidence>
<dbReference type="Proteomes" id="UP000031967">
    <property type="component" value="Unassembled WGS sequence"/>
</dbReference>
<dbReference type="EMBL" id="JXAK01000003">
    <property type="protein sequence ID" value="KIL42072.1"/>
    <property type="molecule type" value="Genomic_DNA"/>
</dbReference>
<proteinExistence type="predicted"/>
<accession>A0ABR5ANX1</accession>
<dbReference type="RefSeq" id="WP_041045351.1">
    <property type="nucleotide sequence ID" value="NZ_JXAK01000003.1"/>
</dbReference>
<sequence length="117" mass="13075">MNGVLEKKFVAKTFNQLCKSAFGPRWSGVDDYMSQLSQPLAKALATSGIPGFADGSNLVLQNLDSIMSSVLFDKRHLVKQRWIERVPSINPVYQWNRRNTYGSTVAPWASQKAASVR</sequence>
<protein>
    <submittedName>
        <fullName evidence="1">Uncharacterized protein</fullName>
    </submittedName>
</protein>
<comment type="caution">
    <text evidence="1">The sequence shown here is derived from an EMBL/GenBank/DDBJ whole genome shotgun (WGS) entry which is preliminary data.</text>
</comment>
<reference evidence="1 2" key="1">
    <citation type="submission" date="2014-12" db="EMBL/GenBank/DDBJ databases">
        <title>Draft genome sequence of Paenibacillus kamchatkensis strain B-2647.</title>
        <authorList>
            <person name="Karlyshev A.V."/>
            <person name="Kudryashova E.B."/>
        </authorList>
    </citation>
    <scope>NUCLEOTIDE SEQUENCE [LARGE SCALE GENOMIC DNA]</scope>
    <source>
        <strain evidence="1 2">VKM B-2647</strain>
    </source>
</reference>
<keyword evidence="2" id="KW-1185">Reference proteome</keyword>